<keyword evidence="1" id="KW-0175">Coiled coil</keyword>
<sequence length="121" mass="13676">MFNEETNTMTVYYSKNTGLINKILTGTNDMSIYGPFKEDLEKVLDCLVLPYDSNLFNDYKAYRVNPGSGEVIKSIKTQEEIEINKLKDTVEKQNQAIAELSLLLVPPVSPESPVETEKPIE</sequence>
<accession>A0A1M6KY00</accession>
<keyword evidence="3" id="KW-1185">Reference proteome</keyword>
<protein>
    <submittedName>
        <fullName evidence="2">Uncharacterized protein</fullName>
    </submittedName>
</protein>
<dbReference type="STRING" id="1121298.SAMN05444401_3536"/>
<dbReference type="EMBL" id="FQZO01000006">
    <property type="protein sequence ID" value="SHJ63800.1"/>
    <property type="molecule type" value="Genomic_DNA"/>
</dbReference>
<gene>
    <name evidence="2" type="ORF">SAMN05444401_3536</name>
</gene>
<dbReference type="AlphaFoldDB" id="A0A1M6KY00"/>
<evidence type="ECO:0000256" key="1">
    <source>
        <dbReference type="SAM" id="Coils"/>
    </source>
</evidence>
<feature type="coiled-coil region" evidence="1">
    <location>
        <begin position="76"/>
        <end position="103"/>
    </location>
</feature>
<dbReference type="Proteomes" id="UP000184080">
    <property type="component" value="Unassembled WGS sequence"/>
</dbReference>
<reference evidence="2 3" key="1">
    <citation type="submission" date="2016-11" db="EMBL/GenBank/DDBJ databases">
        <authorList>
            <person name="Jaros S."/>
            <person name="Januszkiewicz K."/>
            <person name="Wedrychowicz H."/>
        </authorList>
    </citation>
    <scope>NUCLEOTIDE SEQUENCE [LARGE SCALE GENOMIC DNA]</scope>
    <source>
        <strain evidence="2 3">DSM 21864</strain>
    </source>
</reference>
<organism evidence="2 3">
    <name type="scientific">Clostridium amylolyticum</name>
    <dbReference type="NCBI Taxonomy" id="1121298"/>
    <lineage>
        <taxon>Bacteria</taxon>
        <taxon>Bacillati</taxon>
        <taxon>Bacillota</taxon>
        <taxon>Clostridia</taxon>
        <taxon>Eubacteriales</taxon>
        <taxon>Clostridiaceae</taxon>
        <taxon>Clostridium</taxon>
    </lineage>
</organism>
<dbReference type="RefSeq" id="WP_073009778.1">
    <property type="nucleotide sequence ID" value="NZ_FQZO01000006.1"/>
</dbReference>
<proteinExistence type="predicted"/>
<evidence type="ECO:0000313" key="3">
    <source>
        <dbReference type="Proteomes" id="UP000184080"/>
    </source>
</evidence>
<evidence type="ECO:0000313" key="2">
    <source>
        <dbReference type="EMBL" id="SHJ63800.1"/>
    </source>
</evidence>
<name>A0A1M6KY00_9CLOT</name>